<reference evidence="1" key="1">
    <citation type="submission" date="2022-04" db="EMBL/GenBank/DDBJ databases">
        <title>Genome of the entomopathogenic fungus Entomophthora muscae.</title>
        <authorList>
            <person name="Elya C."/>
            <person name="Lovett B.R."/>
            <person name="Lee E."/>
            <person name="Macias A.M."/>
            <person name="Hajek A.E."/>
            <person name="De Bivort B.L."/>
            <person name="Kasson M.T."/>
            <person name="De Fine Licht H.H."/>
            <person name="Stajich J.E."/>
        </authorList>
    </citation>
    <scope>NUCLEOTIDE SEQUENCE</scope>
    <source>
        <strain evidence="1">Berkeley</strain>
    </source>
</reference>
<comment type="caution">
    <text evidence="1">The sequence shown here is derived from an EMBL/GenBank/DDBJ whole genome shotgun (WGS) entry which is preliminary data.</text>
</comment>
<accession>A0ACC2U7W7</accession>
<proteinExistence type="predicted"/>
<organism evidence="1 2">
    <name type="scientific">Entomophthora muscae</name>
    <dbReference type="NCBI Taxonomy" id="34485"/>
    <lineage>
        <taxon>Eukaryota</taxon>
        <taxon>Fungi</taxon>
        <taxon>Fungi incertae sedis</taxon>
        <taxon>Zoopagomycota</taxon>
        <taxon>Entomophthoromycotina</taxon>
        <taxon>Entomophthoromycetes</taxon>
        <taxon>Entomophthorales</taxon>
        <taxon>Entomophthoraceae</taxon>
        <taxon>Entomophthora</taxon>
    </lineage>
</organism>
<gene>
    <name evidence="1" type="ORF">DSO57_1038929</name>
</gene>
<evidence type="ECO:0000313" key="1">
    <source>
        <dbReference type="EMBL" id="KAJ9083017.1"/>
    </source>
</evidence>
<dbReference type="Proteomes" id="UP001165960">
    <property type="component" value="Unassembled WGS sequence"/>
</dbReference>
<name>A0ACC2U7W7_9FUNG</name>
<sequence>MALAKIVFLVLFVCLVAIAEFAFQLYRATLFARIPELGSSSPASNNTIALK</sequence>
<protein>
    <submittedName>
        <fullName evidence="1">Uncharacterized protein</fullName>
    </submittedName>
</protein>
<keyword evidence="2" id="KW-1185">Reference proteome</keyword>
<dbReference type="EMBL" id="QTSX02001264">
    <property type="protein sequence ID" value="KAJ9083017.1"/>
    <property type="molecule type" value="Genomic_DNA"/>
</dbReference>
<evidence type="ECO:0000313" key="2">
    <source>
        <dbReference type="Proteomes" id="UP001165960"/>
    </source>
</evidence>